<feature type="chain" id="PRO_5015403267" description="Phosphoesterase" evidence="2">
    <location>
        <begin position="34"/>
        <end position="951"/>
    </location>
</feature>
<dbReference type="SUPFAM" id="SSF53649">
    <property type="entry name" value="Alkaline phosphatase-like"/>
    <property type="match status" value="1"/>
</dbReference>
<dbReference type="InterPro" id="IPR017850">
    <property type="entry name" value="Alkaline_phosphatase_core_sf"/>
</dbReference>
<gene>
    <name evidence="3" type="ORF">SBA1_120070</name>
</gene>
<dbReference type="InterPro" id="IPR051200">
    <property type="entry name" value="Host-pathogen_enzymatic-act"/>
</dbReference>
<evidence type="ECO:0000313" key="4">
    <source>
        <dbReference type="Proteomes" id="UP000238701"/>
    </source>
</evidence>
<evidence type="ECO:0000256" key="1">
    <source>
        <dbReference type="SAM" id="MobiDB-lite"/>
    </source>
</evidence>
<name>A0A2U3K204_9BACT</name>
<proteinExistence type="predicted"/>
<accession>A0A2U3K204</accession>
<dbReference type="Gene3D" id="2.130.10.10">
    <property type="entry name" value="YVTN repeat-like/Quinoprotein amine dehydrogenase"/>
    <property type="match status" value="2"/>
</dbReference>
<dbReference type="EMBL" id="OMOD01000024">
    <property type="protein sequence ID" value="SPF33696.1"/>
    <property type="molecule type" value="Genomic_DNA"/>
</dbReference>
<dbReference type="PANTHER" id="PTHR47197:SF3">
    <property type="entry name" value="DIHYDRO-HEME D1 DEHYDROGENASE"/>
    <property type="match status" value="1"/>
</dbReference>
<organism evidence="3 4">
    <name type="scientific">Candidatus Sulfotelmatobacter kueseliae</name>
    <dbReference type="NCBI Taxonomy" id="2042962"/>
    <lineage>
        <taxon>Bacteria</taxon>
        <taxon>Pseudomonadati</taxon>
        <taxon>Acidobacteriota</taxon>
        <taxon>Terriglobia</taxon>
        <taxon>Terriglobales</taxon>
        <taxon>Candidatus Korobacteraceae</taxon>
        <taxon>Candidatus Sulfotelmatobacter</taxon>
    </lineage>
</organism>
<dbReference type="InterPro" id="IPR015943">
    <property type="entry name" value="WD40/YVTN_repeat-like_dom_sf"/>
</dbReference>
<dbReference type="AlphaFoldDB" id="A0A2U3K204"/>
<feature type="signal peptide" evidence="2">
    <location>
        <begin position="1"/>
        <end position="33"/>
    </location>
</feature>
<dbReference type="PANTHER" id="PTHR47197">
    <property type="entry name" value="PROTEIN NIRF"/>
    <property type="match status" value="1"/>
</dbReference>
<feature type="region of interest" description="Disordered" evidence="1">
    <location>
        <begin position="642"/>
        <end position="682"/>
    </location>
</feature>
<evidence type="ECO:0000256" key="2">
    <source>
        <dbReference type="SAM" id="SignalP"/>
    </source>
</evidence>
<feature type="region of interest" description="Disordered" evidence="1">
    <location>
        <begin position="932"/>
        <end position="951"/>
    </location>
</feature>
<keyword evidence="2" id="KW-0732">Signal</keyword>
<reference evidence="4" key="1">
    <citation type="submission" date="2018-02" db="EMBL/GenBank/DDBJ databases">
        <authorList>
            <person name="Hausmann B."/>
        </authorList>
    </citation>
    <scope>NUCLEOTIDE SEQUENCE [LARGE SCALE GENOMIC DNA]</scope>
    <source>
        <strain evidence="4">Peat soil MAG SbA1</strain>
    </source>
</reference>
<dbReference type="SUPFAM" id="SSF50974">
    <property type="entry name" value="Nitrous oxide reductase, N-terminal domain"/>
    <property type="match status" value="1"/>
</dbReference>
<dbReference type="Gene3D" id="3.40.720.10">
    <property type="entry name" value="Alkaline Phosphatase, subunit A"/>
    <property type="match status" value="2"/>
</dbReference>
<dbReference type="Proteomes" id="UP000238701">
    <property type="component" value="Unassembled WGS sequence"/>
</dbReference>
<dbReference type="InterPro" id="IPR011045">
    <property type="entry name" value="N2O_reductase_N"/>
</dbReference>
<evidence type="ECO:0000313" key="3">
    <source>
        <dbReference type="EMBL" id="SPF33696.1"/>
    </source>
</evidence>
<protein>
    <recommendedName>
        <fullName evidence="5">Phosphoesterase</fullName>
    </recommendedName>
</protein>
<sequence>MNRFFRRHSVLSFRAKRGSCFLLVLLTAATLSAQSTSGDRPPINLPTSKMLTVPTPGRIGGTNSFPATMVLSPDGRYAVLLNDGYGTQETLAHQSIAVLDLKTNQITDYPDARFGDDAHQSFFIGLVFSSDGKHLYASVGSLTDPTGTKPGDLGNGIAVYSFNEGKVAPERFMPIDPQPLRPGKKVAAGLQKTRPNTAIPYPAGLALARNPQGKDWLVVAENLADTIAVLNPDTGKVIETFDVSTHDLIPSTFPYTCVVSHLAIRAWCSLWNSSQVEQIELIGARISRTLPLPGSKDPLAPTSHPTAMLLSPNEKFLYIALSNDDMVAVVDTDTGGFLGMLTRTMREKEPVAGISPTALALSNDNQYLFVAYSAINAVAVFDVTKFLAQKGLHSDGDIGLIPTDWYPSALAVHGADLLIATAKGEGSRPNKDMGKTVYETKHKDHPYIPTLLKGSIARLNIPDTVNRLVDLTNIAERNNLFDTDPGKISFASVQNPIKHVLYVIKENRTFDQILGDLKVGDGDPSLTLYGEDVTPNEHKLARQFGVLDNFYDSGEVSGDGHQWSTAAITSDYNEKTWQIAYRGKERTYDFQGQVADEFPLDHNQPDVDDPSTGFLWDNLARNHVSFRDYGEFVNAEWCNEKRKAASPKQGTPSGQEARCPRTEVQQGGSLPPNVGDPHGGPSPWPWAVPLFSEVKPTKAALRDHFDPLFPDFNTDYPDQLRADEFLNEFGAYVHAREANEGPEFQLPSFVLLYLPDDHTGGTRPGLPRPAASVADNDLALGRVVDAVSHSPYWDDTAIFVLEDDAQDGADHVDAHRSIAFVVSKYSPGSAAQPYVEHRFYTTVNLVHTMESLLGLLPMNQNDAYAPVMSPIFSGAGDQPPYNADYRNLKNGLVYETNKREAPGAKISSRMDFSRPDAAPAAQLNRVLWQDQRGSAPMPAAKHTVIPAGGEN</sequence>
<evidence type="ECO:0008006" key="5">
    <source>
        <dbReference type="Google" id="ProtNLM"/>
    </source>
</evidence>